<keyword evidence="4" id="KW-1185">Reference proteome</keyword>
<organism evidence="3 4">
    <name type="scientific">Natrialba taiwanensis DSM 12281</name>
    <dbReference type="NCBI Taxonomy" id="1230458"/>
    <lineage>
        <taxon>Archaea</taxon>
        <taxon>Methanobacteriati</taxon>
        <taxon>Methanobacteriota</taxon>
        <taxon>Stenosarchaea group</taxon>
        <taxon>Halobacteria</taxon>
        <taxon>Halobacteriales</taxon>
        <taxon>Natrialbaceae</taxon>
        <taxon>Natrialba</taxon>
    </lineage>
</organism>
<evidence type="ECO:0000259" key="2">
    <source>
        <dbReference type="Pfam" id="PF25930"/>
    </source>
</evidence>
<reference evidence="3 4" key="1">
    <citation type="journal article" date="2014" name="PLoS Genet.">
        <title>Phylogenetically driven sequencing of extremely halophilic archaea reveals strategies for static and dynamic osmo-response.</title>
        <authorList>
            <person name="Becker E.A."/>
            <person name="Seitzer P.M."/>
            <person name="Tritt A."/>
            <person name="Larsen D."/>
            <person name="Krusor M."/>
            <person name="Yao A.I."/>
            <person name="Wu D."/>
            <person name="Madern D."/>
            <person name="Eisen J.A."/>
            <person name="Darling A.E."/>
            <person name="Facciotti M.T."/>
        </authorList>
    </citation>
    <scope>NUCLEOTIDE SEQUENCE [LARGE SCALE GENOMIC DNA]</scope>
    <source>
        <strain evidence="3 4">DSM 12281</strain>
    </source>
</reference>
<accession>L9ZWY5</accession>
<name>L9ZWY5_9EURY</name>
<feature type="domain" description="DUF7975" evidence="2">
    <location>
        <begin position="1"/>
        <end position="159"/>
    </location>
</feature>
<dbReference type="OrthoDB" id="193911at2157"/>
<evidence type="ECO:0000313" key="4">
    <source>
        <dbReference type="Proteomes" id="UP000011648"/>
    </source>
</evidence>
<dbReference type="PATRIC" id="fig|1230458.4.peg.2329"/>
<dbReference type="InterPro" id="IPR058281">
    <property type="entry name" value="DUF7975"/>
</dbReference>
<dbReference type="EMBL" id="AOIL01000042">
    <property type="protein sequence ID" value="ELY90864.1"/>
    <property type="molecule type" value="Genomic_DNA"/>
</dbReference>
<feature type="compositionally biased region" description="Basic and acidic residues" evidence="1">
    <location>
        <begin position="48"/>
        <end position="57"/>
    </location>
</feature>
<proteinExistence type="predicted"/>
<dbReference type="Proteomes" id="UP000011648">
    <property type="component" value="Unassembled WGS sequence"/>
</dbReference>
<comment type="caution">
    <text evidence="3">The sequence shown here is derived from an EMBL/GenBank/DDBJ whole genome shotgun (WGS) entry which is preliminary data.</text>
</comment>
<gene>
    <name evidence="3" type="ORF">C484_11591</name>
</gene>
<sequence>MTRFDATTPKARQELYGDAITAHRTRGSGFVTFEVDPDGLESASDAGSEFHSDRDTESESDPDASPTHDLDPALDIPWLQFSDGTINIDCTDDELDRLKGLLDEFPVFKIDDLTRSEDAAGINVRVSAKADPNRIAQFIDAVFQTVYHLPSDGRVWVVDL</sequence>
<protein>
    <recommendedName>
        <fullName evidence="2">DUF7975 domain-containing protein</fullName>
    </recommendedName>
</protein>
<dbReference type="Pfam" id="PF25930">
    <property type="entry name" value="DUF7975"/>
    <property type="match status" value="1"/>
</dbReference>
<evidence type="ECO:0000256" key="1">
    <source>
        <dbReference type="SAM" id="MobiDB-lite"/>
    </source>
</evidence>
<feature type="region of interest" description="Disordered" evidence="1">
    <location>
        <begin position="31"/>
        <end position="72"/>
    </location>
</feature>
<dbReference type="AlphaFoldDB" id="L9ZWY5"/>
<evidence type="ECO:0000313" key="3">
    <source>
        <dbReference type="EMBL" id="ELY90864.1"/>
    </source>
</evidence>
<dbReference type="RefSeq" id="WP_006826058.1">
    <property type="nucleotide sequence ID" value="NZ_AOIL01000042.1"/>
</dbReference>